<evidence type="ECO:0000256" key="1">
    <source>
        <dbReference type="SAM" id="Phobius"/>
    </source>
</evidence>
<keyword evidence="1" id="KW-0812">Transmembrane</keyword>
<sequence length="204" mass="22997">MTLWLFTVTIFLLILNRLLHLSDDLGLEKFTMNRKSLYLLGLLVIPSVNLIAGLHFTKPVSALVFSSISMILVGFIEEVIMRGYLFLALRKDSLVQAIVISSVAFGVGHIANLFTGQEPLETVLQIVYAFGVGLVFALVLVRTGNLWPCIITHSLVDFLSVYSGELSNQMYILVTMLLIIYCLVYSWYLLKKKPPLELSRRQKI</sequence>
<dbReference type="InterPro" id="IPR003675">
    <property type="entry name" value="Rce1/LyrA-like_dom"/>
</dbReference>
<dbReference type="EMBL" id="MPJW01000091">
    <property type="protein sequence ID" value="OLU41129.1"/>
    <property type="molecule type" value="Genomic_DNA"/>
</dbReference>
<protein>
    <recommendedName>
        <fullName evidence="2">CAAX prenyl protease 2/Lysostaphin resistance protein A-like domain-containing protein</fullName>
    </recommendedName>
</protein>
<reference evidence="3 4" key="1">
    <citation type="submission" date="2016-11" db="EMBL/GenBank/DDBJ databases">
        <title>Description of two novel members of the family Erysipelotrichaceae: Ileibacterium lipovorans gen. nov., sp. nov. and Dubosiella newyorkensis, gen. nov., sp. nov.</title>
        <authorList>
            <person name="Cox L.M."/>
            <person name="Sohn J."/>
            <person name="Tyrrell K.L."/>
            <person name="Citron D.M."/>
            <person name="Lawson P.A."/>
            <person name="Patel N.B."/>
            <person name="Iizumi T."/>
            <person name="Perez-Perez G.I."/>
            <person name="Goldstein E.J."/>
            <person name="Blaser M.J."/>
        </authorList>
    </citation>
    <scope>NUCLEOTIDE SEQUENCE [LARGE SCALE GENOMIC DNA]</scope>
    <source>
        <strain evidence="3 4">NYU-BL-A3</strain>
    </source>
</reference>
<feature type="transmembrane region" description="Helical" evidence="1">
    <location>
        <begin position="170"/>
        <end position="190"/>
    </location>
</feature>
<dbReference type="AlphaFoldDB" id="A0A1U7NHG0"/>
<accession>A0A1U7NHG0</accession>
<evidence type="ECO:0000259" key="2">
    <source>
        <dbReference type="Pfam" id="PF02517"/>
    </source>
</evidence>
<feature type="transmembrane region" description="Helical" evidence="1">
    <location>
        <begin position="37"/>
        <end position="56"/>
    </location>
</feature>
<feature type="transmembrane region" description="Helical" evidence="1">
    <location>
        <begin position="126"/>
        <end position="150"/>
    </location>
</feature>
<keyword evidence="4" id="KW-1185">Reference proteome</keyword>
<feature type="transmembrane region" description="Helical" evidence="1">
    <location>
        <begin position="93"/>
        <end position="114"/>
    </location>
</feature>
<gene>
    <name evidence="3" type="ORF">BO222_03845</name>
</gene>
<dbReference type="Pfam" id="PF02517">
    <property type="entry name" value="Rce1-like"/>
    <property type="match status" value="1"/>
</dbReference>
<feature type="domain" description="CAAX prenyl protease 2/Lysostaphin resistance protein A-like" evidence="2">
    <location>
        <begin position="61"/>
        <end position="159"/>
    </location>
</feature>
<dbReference type="GO" id="GO:0080120">
    <property type="term" value="P:CAAX-box protein maturation"/>
    <property type="evidence" value="ECO:0007669"/>
    <property type="project" value="UniProtKB-ARBA"/>
</dbReference>
<comment type="caution">
    <text evidence="3">The sequence shown here is derived from an EMBL/GenBank/DDBJ whole genome shotgun (WGS) entry which is preliminary data.</text>
</comment>
<proteinExistence type="predicted"/>
<keyword evidence="1" id="KW-1133">Transmembrane helix</keyword>
<feature type="transmembrane region" description="Helical" evidence="1">
    <location>
        <begin position="63"/>
        <end position="87"/>
    </location>
</feature>
<dbReference type="PANTHER" id="PTHR36435:SF1">
    <property type="entry name" value="CAAX AMINO TERMINAL PROTEASE FAMILY PROTEIN"/>
    <property type="match status" value="1"/>
</dbReference>
<dbReference type="Proteomes" id="UP000186341">
    <property type="component" value="Unassembled WGS sequence"/>
</dbReference>
<dbReference type="InterPro" id="IPR052710">
    <property type="entry name" value="CAAX_protease"/>
</dbReference>
<dbReference type="PANTHER" id="PTHR36435">
    <property type="entry name" value="SLR1288 PROTEIN"/>
    <property type="match status" value="1"/>
</dbReference>
<evidence type="ECO:0000313" key="4">
    <source>
        <dbReference type="Proteomes" id="UP000186341"/>
    </source>
</evidence>
<dbReference type="GO" id="GO:0004175">
    <property type="term" value="F:endopeptidase activity"/>
    <property type="evidence" value="ECO:0007669"/>
    <property type="project" value="UniProtKB-ARBA"/>
</dbReference>
<organism evidence="3 4">
    <name type="scientific">Ileibacterium valens</name>
    <dbReference type="NCBI Taxonomy" id="1862668"/>
    <lineage>
        <taxon>Bacteria</taxon>
        <taxon>Bacillati</taxon>
        <taxon>Bacillota</taxon>
        <taxon>Erysipelotrichia</taxon>
        <taxon>Erysipelotrichales</taxon>
        <taxon>Erysipelotrichaceae</taxon>
        <taxon>Ileibacterium</taxon>
    </lineage>
</organism>
<name>A0A1U7NHG0_9FIRM</name>
<evidence type="ECO:0000313" key="3">
    <source>
        <dbReference type="EMBL" id="OLU41129.1"/>
    </source>
</evidence>
<keyword evidence="1" id="KW-0472">Membrane</keyword>